<accession>A0A1G4J217</accession>
<protein>
    <submittedName>
        <fullName evidence="7">LAME_0C05248g1_1</fullName>
    </submittedName>
</protein>
<dbReference type="Proteomes" id="UP000191144">
    <property type="component" value="Chromosome C"/>
</dbReference>
<feature type="domain" description="Septin-type G" evidence="6">
    <location>
        <begin position="105"/>
        <end position="413"/>
    </location>
</feature>
<dbReference type="PROSITE" id="PS51719">
    <property type="entry name" value="G_SEPTIN"/>
    <property type="match status" value="1"/>
</dbReference>
<dbReference type="PANTHER" id="PTHR18884">
    <property type="entry name" value="SEPTIN"/>
    <property type="match status" value="1"/>
</dbReference>
<dbReference type="GO" id="GO:0005935">
    <property type="term" value="C:cellular bud neck"/>
    <property type="evidence" value="ECO:0007669"/>
    <property type="project" value="UniProtKB-SubCell"/>
</dbReference>
<keyword evidence="3 4" id="KW-0342">GTP-binding</keyword>
<evidence type="ECO:0000256" key="4">
    <source>
        <dbReference type="RuleBase" id="RU004560"/>
    </source>
</evidence>
<feature type="compositionally biased region" description="Basic and acidic residues" evidence="5">
    <location>
        <begin position="36"/>
        <end position="61"/>
    </location>
</feature>
<evidence type="ECO:0000259" key="6">
    <source>
        <dbReference type="PROSITE" id="PS51719"/>
    </source>
</evidence>
<evidence type="ECO:0000256" key="1">
    <source>
        <dbReference type="ARBA" id="ARBA00004266"/>
    </source>
</evidence>
<proteinExistence type="inferred from homology"/>
<evidence type="ECO:0000313" key="7">
    <source>
        <dbReference type="EMBL" id="SCU83457.1"/>
    </source>
</evidence>
<feature type="compositionally biased region" description="Polar residues" evidence="5">
    <location>
        <begin position="1"/>
        <end position="15"/>
    </location>
</feature>
<comment type="similarity">
    <text evidence="4">Belongs to the TRAFAC class TrmE-Era-EngA-EngB-Septin-like GTPase superfamily. Septin GTPase family.</text>
</comment>
<comment type="subcellular location">
    <subcellularLocation>
        <location evidence="1">Bud neck</location>
    </subcellularLocation>
</comment>
<evidence type="ECO:0000256" key="2">
    <source>
        <dbReference type="ARBA" id="ARBA00022741"/>
    </source>
</evidence>
<dbReference type="SUPFAM" id="SSF52540">
    <property type="entry name" value="P-loop containing nucleoside triphosphate hydrolases"/>
    <property type="match status" value="1"/>
</dbReference>
<dbReference type="PIRSF" id="PIRSF006698">
    <property type="entry name" value="Septin"/>
    <property type="match status" value="1"/>
</dbReference>
<keyword evidence="2 4" id="KW-0547">Nucleotide-binding</keyword>
<dbReference type="GO" id="GO:0031105">
    <property type="term" value="C:septin complex"/>
    <property type="evidence" value="ECO:0007669"/>
    <property type="project" value="UniProtKB-ARBA"/>
</dbReference>
<feature type="region of interest" description="Disordered" evidence="5">
    <location>
        <begin position="500"/>
        <end position="519"/>
    </location>
</feature>
<dbReference type="AlphaFoldDB" id="A0A1G4J217"/>
<keyword evidence="8" id="KW-1185">Reference proteome</keyword>
<name>A0A1G4J217_9SACH</name>
<dbReference type="EMBL" id="LT598479">
    <property type="protein sequence ID" value="SCU83457.1"/>
    <property type="molecule type" value="Genomic_DNA"/>
</dbReference>
<feature type="region of interest" description="Disordered" evidence="5">
    <location>
        <begin position="155"/>
        <end position="183"/>
    </location>
</feature>
<dbReference type="InterPro" id="IPR027417">
    <property type="entry name" value="P-loop_NTPase"/>
</dbReference>
<dbReference type="GO" id="GO:0005525">
    <property type="term" value="F:GTP binding"/>
    <property type="evidence" value="ECO:0007669"/>
    <property type="project" value="UniProtKB-KW"/>
</dbReference>
<sequence>MQAETSVENFRTTSLAEDGAGAIDGGVKLENSPTIEETHSLSDGQDGKATTEVETDLRSQQEPETQQTGQQLPKQAGIKVLHHRVNGYVGFANLPKQWHRKSIRRGFRLNLLCVGQKGLGKSTLINTLFNKPIYDVNSPGAAELAALKLEDAGEALADADDSSEQQQQQLENHQYKDAESSGPHVKIETLSTKIEENGVALTLNVIDTPGFGDAINNTDAWKPIVREIDNRFDQFLDAENRVDRTTIEDSRIHACLYFIEPTNHSLKALDLEFCKAVHQKCNLIPVIAKSDILTDEEIEEFKLSIRTQLESEGIELFEPPRYALDDKETAARSLQLHSQMPYAIVGSATEVTTADGRKVRGRAYPWGVIEVDNEAHSDFVHLRDLLIKVYLLELCEKTEKVLYERYRSEKLNSLNIKQDNSVFKEYDPELKQKEEKQLHEAKLAKLEAEMKAVFQQKVNEKEKKLQKSEAELFARHKEMKEKLTKQLKALEDKKHQLEMSLVNQSANSPVQTKKKGFLR</sequence>
<dbReference type="Gene3D" id="3.40.50.300">
    <property type="entry name" value="P-loop containing nucleotide triphosphate hydrolases"/>
    <property type="match status" value="1"/>
</dbReference>
<evidence type="ECO:0000256" key="5">
    <source>
        <dbReference type="SAM" id="MobiDB-lite"/>
    </source>
</evidence>
<dbReference type="InterPro" id="IPR030379">
    <property type="entry name" value="G_SEPTIN_dom"/>
</dbReference>
<feature type="compositionally biased region" description="Polar residues" evidence="5">
    <location>
        <begin position="501"/>
        <end position="511"/>
    </location>
</feature>
<dbReference type="CDD" id="cd01850">
    <property type="entry name" value="CDC_Septin"/>
    <property type="match status" value="1"/>
</dbReference>
<feature type="compositionally biased region" description="Low complexity" evidence="5">
    <location>
        <begin position="62"/>
        <end position="71"/>
    </location>
</feature>
<evidence type="ECO:0000256" key="3">
    <source>
        <dbReference type="ARBA" id="ARBA00023134"/>
    </source>
</evidence>
<feature type="region of interest" description="Disordered" evidence="5">
    <location>
        <begin position="1"/>
        <end position="74"/>
    </location>
</feature>
<dbReference type="Pfam" id="PF00735">
    <property type="entry name" value="Septin"/>
    <property type="match status" value="1"/>
</dbReference>
<dbReference type="InterPro" id="IPR016491">
    <property type="entry name" value="Septin"/>
</dbReference>
<organism evidence="7 8">
    <name type="scientific">Lachancea meyersii CBS 8951</name>
    <dbReference type="NCBI Taxonomy" id="1266667"/>
    <lineage>
        <taxon>Eukaryota</taxon>
        <taxon>Fungi</taxon>
        <taxon>Dikarya</taxon>
        <taxon>Ascomycota</taxon>
        <taxon>Saccharomycotina</taxon>
        <taxon>Saccharomycetes</taxon>
        <taxon>Saccharomycetales</taxon>
        <taxon>Saccharomycetaceae</taxon>
        <taxon>Lachancea</taxon>
    </lineage>
</organism>
<reference evidence="8" key="1">
    <citation type="submission" date="2016-03" db="EMBL/GenBank/DDBJ databases">
        <authorList>
            <person name="Devillers Hugo."/>
        </authorList>
    </citation>
    <scope>NUCLEOTIDE SEQUENCE [LARGE SCALE GENOMIC DNA]</scope>
</reference>
<evidence type="ECO:0000313" key="8">
    <source>
        <dbReference type="Proteomes" id="UP000191144"/>
    </source>
</evidence>
<dbReference type="OrthoDB" id="416553at2759"/>
<gene>
    <name evidence="7" type="ORF">LAME_0C05248G</name>
</gene>